<comment type="caution">
    <text evidence="1">The sequence shown here is derived from an EMBL/GenBank/DDBJ whole genome shotgun (WGS) entry which is preliminary data.</text>
</comment>
<organism evidence="1 2">
    <name type="scientific">Vaccinium darrowii</name>
    <dbReference type="NCBI Taxonomy" id="229202"/>
    <lineage>
        <taxon>Eukaryota</taxon>
        <taxon>Viridiplantae</taxon>
        <taxon>Streptophyta</taxon>
        <taxon>Embryophyta</taxon>
        <taxon>Tracheophyta</taxon>
        <taxon>Spermatophyta</taxon>
        <taxon>Magnoliopsida</taxon>
        <taxon>eudicotyledons</taxon>
        <taxon>Gunneridae</taxon>
        <taxon>Pentapetalae</taxon>
        <taxon>asterids</taxon>
        <taxon>Ericales</taxon>
        <taxon>Ericaceae</taxon>
        <taxon>Vaccinioideae</taxon>
        <taxon>Vaccinieae</taxon>
        <taxon>Vaccinium</taxon>
    </lineage>
</organism>
<evidence type="ECO:0000313" key="2">
    <source>
        <dbReference type="Proteomes" id="UP000828048"/>
    </source>
</evidence>
<keyword evidence="2" id="KW-1185">Reference proteome</keyword>
<name>A0ACB7YBX9_9ERIC</name>
<dbReference type="Proteomes" id="UP000828048">
    <property type="component" value="Chromosome 8"/>
</dbReference>
<proteinExistence type="predicted"/>
<protein>
    <submittedName>
        <fullName evidence="1">Uncharacterized protein</fullName>
    </submittedName>
</protein>
<dbReference type="EMBL" id="CM037158">
    <property type="protein sequence ID" value="KAH7850861.1"/>
    <property type="molecule type" value="Genomic_DNA"/>
</dbReference>
<evidence type="ECO:0000313" key="1">
    <source>
        <dbReference type="EMBL" id="KAH7850861.1"/>
    </source>
</evidence>
<gene>
    <name evidence="1" type="ORF">Vadar_003926</name>
</gene>
<reference evidence="1 2" key="1">
    <citation type="journal article" date="2021" name="Hortic Res">
        <title>High-quality reference genome and annotation aids understanding of berry development for evergreen blueberry (Vaccinium darrowii).</title>
        <authorList>
            <person name="Yu J."/>
            <person name="Hulse-Kemp A.M."/>
            <person name="Babiker E."/>
            <person name="Staton M."/>
        </authorList>
    </citation>
    <scope>NUCLEOTIDE SEQUENCE [LARGE SCALE GENOMIC DNA]</scope>
    <source>
        <strain evidence="2">cv. NJ 8807/NJ 8810</strain>
        <tissue evidence="1">Young leaf</tissue>
    </source>
</reference>
<sequence length="278" mass="31758">MGKVAQKDKKSKTPKQKRRMRSSSNKYLKPGALAQLRYNKALAASCTDLGKKRVAVLDGPETDNYVALENKGIRGSPSMLSPERFGFSQVVGPVDMINRNYELRTPKTPCAEEYECESRLESLPIDLLVKILCHLHHDQLRAVFHVCQRIRKAAVIARQFYFNYTTPDRSRQEMLRATTPVPTEHWPFLSKKEGKGIWIPSPHTPKAPRHGPRPPNRIKCTEMRQIAAVLFQESTFPSRYMVPSVLPKPLCKSLVSNRSRVLFYEDELCQAVAQNKLR</sequence>
<accession>A0ACB7YBX9</accession>